<evidence type="ECO:0000256" key="13">
    <source>
        <dbReference type="ARBA" id="ARBA00044502"/>
    </source>
</evidence>
<dbReference type="PANTHER" id="PTHR33353">
    <property type="entry name" value="PUTATIVE (AFU_ORTHOLOGUE AFUA_1G12560)-RELATED"/>
    <property type="match status" value="1"/>
</dbReference>
<feature type="compositionally biased region" description="Low complexity" evidence="16">
    <location>
        <begin position="304"/>
        <end position="316"/>
    </location>
</feature>
<evidence type="ECO:0000256" key="10">
    <source>
        <dbReference type="ARBA" id="ARBA00023157"/>
    </source>
</evidence>
<organism evidence="19 20">
    <name type="scientific">Orbilia ellipsospora</name>
    <dbReference type="NCBI Taxonomy" id="2528407"/>
    <lineage>
        <taxon>Eukaryota</taxon>
        <taxon>Fungi</taxon>
        <taxon>Dikarya</taxon>
        <taxon>Ascomycota</taxon>
        <taxon>Pezizomycotina</taxon>
        <taxon>Orbiliomycetes</taxon>
        <taxon>Orbiliales</taxon>
        <taxon>Orbiliaceae</taxon>
        <taxon>Orbilia</taxon>
    </lineage>
</organism>
<evidence type="ECO:0000256" key="12">
    <source>
        <dbReference type="ARBA" id="ARBA00023326"/>
    </source>
</evidence>
<feature type="chain" id="PRO_5043530325" description="lytic cellulose monooxygenase (C4-dehydrogenating)" evidence="17">
    <location>
        <begin position="18"/>
        <end position="407"/>
    </location>
</feature>
<dbReference type="GO" id="GO:0005576">
    <property type="term" value="C:extracellular region"/>
    <property type="evidence" value="ECO:0007669"/>
    <property type="project" value="UniProtKB-SubCell"/>
</dbReference>
<keyword evidence="3" id="KW-0964">Secreted</keyword>
<dbReference type="GO" id="GO:0004497">
    <property type="term" value="F:monooxygenase activity"/>
    <property type="evidence" value="ECO:0007669"/>
    <property type="project" value="UniProtKB-KW"/>
</dbReference>
<comment type="subcellular location">
    <subcellularLocation>
        <location evidence="2">Secreted</location>
    </subcellularLocation>
</comment>
<evidence type="ECO:0000256" key="1">
    <source>
        <dbReference type="ARBA" id="ARBA00001973"/>
    </source>
</evidence>
<evidence type="ECO:0000256" key="14">
    <source>
        <dbReference type="ARBA" id="ARBA00045077"/>
    </source>
</evidence>
<dbReference type="AlphaFoldDB" id="A0AAV9XLP8"/>
<feature type="compositionally biased region" description="Low complexity" evidence="16">
    <location>
        <begin position="247"/>
        <end position="290"/>
    </location>
</feature>
<comment type="similarity">
    <text evidence="13">Belongs to the polysaccharide monooxygenase AA9 family.</text>
</comment>
<comment type="catalytic activity">
    <reaction evidence="14">
        <text>[(1-&gt;4)-beta-D-glucosyl]n+m + reduced acceptor + O2 = 4-dehydro-beta-D-glucosyl-[(1-&gt;4)-beta-D-glucosyl]n-1 + [(1-&gt;4)-beta-D-glucosyl]m + acceptor + H2O.</text>
        <dbReference type="EC" id="1.14.99.56"/>
    </reaction>
</comment>
<keyword evidence="8" id="KW-0186">Copper</keyword>
<keyword evidence="11" id="KW-0119">Carbohydrate metabolism</keyword>
<evidence type="ECO:0000313" key="19">
    <source>
        <dbReference type="EMBL" id="KAK6541852.1"/>
    </source>
</evidence>
<dbReference type="InterPro" id="IPR005103">
    <property type="entry name" value="AA9_LPMO"/>
</dbReference>
<protein>
    <recommendedName>
        <fullName evidence="15">lytic cellulose monooxygenase (C4-dehydrogenating)</fullName>
        <ecNumber evidence="15">1.14.99.56</ecNumber>
    </recommendedName>
</protein>
<keyword evidence="6" id="KW-0136">Cellulose degradation</keyword>
<evidence type="ECO:0000313" key="20">
    <source>
        <dbReference type="Proteomes" id="UP001365542"/>
    </source>
</evidence>
<keyword evidence="5 17" id="KW-0732">Signal</keyword>
<dbReference type="Pfam" id="PF03443">
    <property type="entry name" value="AA9"/>
    <property type="match status" value="1"/>
</dbReference>
<keyword evidence="12" id="KW-0624">Polysaccharide degradation</keyword>
<keyword evidence="9" id="KW-0503">Monooxygenase</keyword>
<keyword evidence="10" id="KW-1015">Disulfide bond</keyword>
<evidence type="ECO:0000256" key="9">
    <source>
        <dbReference type="ARBA" id="ARBA00023033"/>
    </source>
</evidence>
<evidence type="ECO:0000256" key="7">
    <source>
        <dbReference type="ARBA" id="ARBA00023002"/>
    </source>
</evidence>
<evidence type="ECO:0000256" key="3">
    <source>
        <dbReference type="ARBA" id="ARBA00022525"/>
    </source>
</evidence>
<name>A0AAV9XLP8_9PEZI</name>
<accession>A0AAV9XLP8</accession>
<evidence type="ECO:0000256" key="15">
    <source>
        <dbReference type="ARBA" id="ARBA00047174"/>
    </source>
</evidence>
<dbReference type="PANTHER" id="PTHR33353:SF10">
    <property type="entry name" value="ENDO-BETA-1,4-GLUCANASE D"/>
    <property type="match status" value="1"/>
</dbReference>
<comment type="cofactor">
    <cofactor evidence="1">
        <name>Cu(2+)</name>
        <dbReference type="ChEBI" id="CHEBI:29036"/>
    </cofactor>
</comment>
<proteinExistence type="inferred from homology"/>
<dbReference type="Proteomes" id="UP001365542">
    <property type="component" value="Unassembled WGS sequence"/>
</dbReference>
<evidence type="ECO:0000256" key="17">
    <source>
        <dbReference type="SAM" id="SignalP"/>
    </source>
</evidence>
<feature type="domain" description="Auxiliary Activity family 9 catalytic" evidence="18">
    <location>
        <begin position="18"/>
        <end position="222"/>
    </location>
</feature>
<evidence type="ECO:0000259" key="18">
    <source>
        <dbReference type="Pfam" id="PF03443"/>
    </source>
</evidence>
<feature type="signal peptide" evidence="17">
    <location>
        <begin position="1"/>
        <end position="17"/>
    </location>
</feature>
<dbReference type="GO" id="GO:0030245">
    <property type="term" value="P:cellulose catabolic process"/>
    <property type="evidence" value="ECO:0007669"/>
    <property type="project" value="UniProtKB-KW"/>
</dbReference>
<keyword evidence="7" id="KW-0560">Oxidoreductase</keyword>
<dbReference type="EMBL" id="JAVHJO010000003">
    <property type="protein sequence ID" value="KAK6541852.1"/>
    <property type="molecule type" value="Genomic_DNA"/>
</dbReference>
<dbReference type="InterPro" id="IPR049892">
    <property type="entry name" value="AA9"/>
</dbReference>
<sequence length="407" mass="44113">MKTSLILLSAAASTVMGHGFVQEFDIGGQAYPGSNPLTESSTDPARITQPFFTNGEAPIIYLDNDEVTCNRGAKAAKLVATAPAGSKITFKWNKWFDDHKGPIITYLADCGGDCTKVNNGSSLSWFKIDEAGLINGVWATDILMKQNKMWTIQLPKQIKNGQYLMRHEMIALHLAYNRNGAQFYPSCSNIQITGGTGQANPPTVKFPQAYKTDDPSILLNIQGITSYRIPGPAVYTESDSVLSPKLNGANAGNNNSNNNGNTYPTQPSQPSTPSTPSNNYQNPDNYYNNPAATSRPAANPTPSPSTGNNGSQSSGGRKVCDDAYVKCASNTQNNKAQPVAPAATAPASQNYYSKPQGYYGKSNGGYYKARRSHINARAESYAQYSQEPCYQTWETCMNQLPAAQRYQ</sequence>
<evidence type="ECO:0000256" key="6">
    <source>
        <dbReference type="ARBA" id="ARBA00023001"/>
    </source>
</evidence>
<feature type="region of interest" description="Disordered" evidence="16">
    <location>
        <begin position="245"/>
        <end position="317"/>
    </location>
</feature>
<dbReference type="CDD" id="cd21175">
    <property type="entry name" value="LPMO_AA9"/>
    <property type="match status" value="1"/>
</dbReference>
<evidence type="ECO:0000256" key="4">
    <source>
        <dbReference type="ARBA" id="ARBA00022723"/>
    </source>
</evidence>
<evidence type="ECO:0000256" key="2">
    <source>
        <dbReference type="ARBA" id="ARBA00004613"/>
    </source>
</evidence>
<evidence type="ECO:0000256" key="16">
    <source>
        <dbReference type="SAM" id="MobiDB-lite"/>
    </source>
</evidence>
<reference evidence="19 20" key="1">
    <citation type="submission" date="2019-10" db="EMBL/GenBank/DDBJ databases">
        <authorList>
            <person name="Palmer J.M."/>
        </authorList>
    </citation>
    <scope>NUCLEOTIDE SEQUENCE [LARGE SCALE GENOMIC DNA]</scope>
    <source>
        <strain evidence="19 20">TWF694</strain>
    </source>
</reference>
<dbReference type="GO" id="GO:0046872">
    <property type="term" value="F:metal ion binding"/>
    <property type="evidence" value="ECO:0007669"/>
    <property type="project" value="UniProtKB-KW"/>
</dbReference>
<dbReference type="EC" id="1.14.99.56" evidence="15"/>
<gene>
    <name evidence="19" type="ORF">TWF694_007630</name>
</gene>
<keyword evidence="20" id="KW-1185">Reference proteome</keyword>
<keyword evidence="4" id="KW-0479">Metal-binding</keyword>
<evidence type="ECO:0000256" key="5">
    <source>
        <dbReference type="ARBA" id="ARBA00022729"/>
    </source>
</evidence>
<comment type="caution">
    <text evidence="19">The sequence shown here is derived from an EMBL/GenBank/DDBJ whole genome shotgun (WGS) entry which is preliminary data.</text>
</comment>
<evidence type="ECO:0000256" key="8">
    <source>
        <dbReference type="ARBA" id="ARBA00023008"/>
    </source>
</evidence>
<dbReference type="Gene3D" id="2.70.50.70">
    <property type="match status" value="1"/>
</dbReference>
<evidence type="ECO:0000256" key="11">
    <source>
        <dbReference type="ARBA" id="ARBA00023277"/>
    </source>
</evidence>